<gene>
    <name evidence="1" type="ORF">GCM10017559_24520</name>
</gene>
<accession>A0ABP6KFT6</accession>
<dbReference type="Proteomes" id="UP001499930">
    <property type="component" value="Unassembled WGS sequence"/>
</dbReference>
<keyword evidence="2" id="KW-1185">Reference proteome</keyword>
<proteinExistence type="predicted"/>
<evidence type="ECO:0008006" key="3">
    <source>
        <dbReference type="Google" id="ProtNLM"/>
    </source>
</evidence>
<reference evidence="2" key="1">
    <citation type="journal article" date="2019" name="Int. J. Syst. Evol. Microbiol.">
        <title>The Global Catalogue of Microorganisms (GCM) 10K type strain sequencing project: providing services to taxonomists for standard genome sequencing and annotation.</title>
        <authorList>
            <consortium name="The Broad Institute Genomics Platform"/>
            <consortium name="The Broad Institute Genome Sequencing Center for Infectious Disease"/>
            <person name="Wu L."/>
            <person name="Ma J."/>
        </authorList>
    </citation>
    <scope>NUCLEOTIDE SEQUENCE [LARGE SCALE GENOMIC DNA]</scope>
    <source>
        <strain evidence="2">JCM 3106</strain>
    </source>
</reference>
<evidence type="ECO:0000313" key="2">
    <source>
        <dbReference type="Proteomes" id="UP001499930"/>
    </source>
</evidence>
<protein>
    <recommendedName>
        <fullName evidence="3">DUF4288 domain-containing protein</fullName>
    </recommendedName>
</protein>
<dbReference type="RefSeq" id="WP_344892798.1">
    <property type="nucleotide sequence ID" value="NZ_BAAAWD010000006.1"/>
</dbReference>
<comment type="caution">
    <text evidence="1">The sequence shown here is derived from an EMBL/GenBank/DDBJ whole genome shotgun (WGS) entry which is preliminary data.</text>
</comment>
<dbReference type="EMBL" id="BAAAWD010000006">
    <property type="protein sequence ID" value="GAA3002352.1"/>
    <property type="molecule type" value="Genomic_DNA"/>
</dbReference>
<evidence type="ECO:0000313" key="1">
    <source>
        <dbReference type="EMBL" id="GAA3002352.1"/>
    </source>
</evidence>
<sequence>MGEWYGVRCLFRWGARNTYEERITLWRADSAEAAILLAEREAAEYADGQGFEYLHLAQSFKIFDAAIGQGTEVFSLLRDSDLDPDAYLTALFDTGSERQRKLDG</sequence>
<name>A0ABP6KFT6_9ACTN</name>
<organism evidence="1 2">
    <name type="scientific">Streptosporangium longisporum</name>
    <dbReference type="NCBI Taxonomy" id="46187"/>
    <lineage>
        <taxon>Bacteria</taxon>
        <taxon>Bacillati</taxon>
        <taxon>Actinomycetota</taxon>
        <taxon>Actinomycetes</taxon>
        <taxon>Streptosporangiales</taxon>
        <taxon>Streptosporangiaceae</taxon>
        <taxon>Streptosporangium</taxon>
    </lineage>
</organism>